<dbReference type="OrthoDB" id="9804951at2"/>
<dbReference type="SMART" id="SM00304">
    <property type="entry name" value="HAMP"/>
    <property type="match status" value="1"/>
</dbReference>
<dbReference type="SMART" id="SM00267">
    <property type="entry name" value="GGDEF"/>
    <property type="match status" value="1"/>
</dbReference>
<accession>F3L646</accession>
<dbReference type="Gene3D" id="3.30.450.20">
    <property type="entry name" value="PAS domain"/>
    <property type="match status" value="1"/>
</dbReference>
<dbReference type="Gene3D" id="3.30.70.270">
    <property type="match status" value="1"/>
</dbReference>
<evidence type="ECO:0000313" key="2">
    <source>
        <dbReference type="Proteomes" id="UP000005615"/>
    </source>
</evidence>
<dbReference type="GO" id="GO:0016020">
    <property type="term" value="C:membrane"/>
    <property type="evidence" value="ECO:0007669"/>
    <property type="project" value="InterPro"/>
</dbReference>
<dbReference type="RefSeq" id="WP_009577357.1">
    <property type="nucleotide sequence ID" value="NZ_AEIG01000160.1"/>
</dbReference>
<name>F3L646_9GAMM</name>
<sequence length="803" mass="89565">MKPRSIALKLSVPVLLGLLFLVALLLVIVPNQQQRILTQNLNSELESIAAALVISVQFAIEQEDLGLLGQVNGFMQDNREVSVAGIYLLEEDGEQLVAEFPANVGLEQHLRSGSDDYLLVRLPFEAGGMSGRVLVGSERQKLQTNIWRVQLPLYIAFACLALVFGWIFINLNRGVVSPLLRSATIANRLGAGNLDVDIPIDSDNREVSSLTTALVELRDNLVAANSAHDALLRDLENQVASRTSELNQTLGELNESFNRLNVVLGAANALVWTFDRINDVFHFTGATDDLSNIGLDDNSNVTVEQILDKVHPSGRERLVDKFSSYLLEGAELDEQVQLEVSHGHYRWFHLTGVPIQQDAKREELALGSMIDMDDRIRQEQRIWEMAHSDELTGTGNRTRFTMAFDEAIQTGSSGTLMLADINDFKLINDTKGHLVGDRVLIAFAETLKRHLPVQATVARLGGDEFGVVTVPELTKADLEILFQRLKADLGGRADFGLEVPVSISLGAAHFPLHGQDLESVMHCADVAMYHAKQNKLGGSASSVFYAGMDAERLTRSALRSRIDQALNNRELEIWYQPVWNDDSGYFRRCEALLRWPGESISIQEVIDAAEESELILRLGEFVVDEVCSFLASVPSHQEDLSVSINISPVQFHYQNLEHLIKSSCERYKLDPKRLMIEITERTTIENAELAGKVLSALKQMGLDLALDDFGTGYSSLSTLHELEIDWIKIDRRFVQDIDTNQNSYQIVNALMRMAQALDIRVIAEGVETDQEYATLRSLGVRMMQGYYHARPMNQQQLLAFLKG</sequence>
<dbReference type="Proteomes" id="UP000005615">
    <property type="component" value="Unassembled WGS sequence"/>
</dbReference>
<evidence type="ECO:0000313" key="1">
    <source>
        <dbReference type="EMBL" id="EGG28183.1"/>
    </source>
</evidence>
<dbReference type="CDD" id="cd01948">
    <property type="entry name" value="EAL"/>
    <property type="match status" value="1"/>
</dbReference>
<dbReference type="PROSITE" id="PS50885">
    <property type="entry name" value="HAMP"/>
    <property type="match status" value="1"/>
</dbReference>
<dbReference type="SUPFAM" id="SSF55073">
    <property type="entry name" value="Nucleotide cyclase"/>
    <property type="match status" value="1"/>
</dbReference>
<dbReference type="STRING" id="2518989.IMCC3088_711"/>
<dbReference type="CDD" id="cd01949">
    <property type="entry name" value="GGDEF"/>
    <property type="match status" value="1"/>
</dbReference>
<dbReference type="InterPro" id="IPR001633">
    <property type="entry name" value="EAL_dom"/>
</dbReference>
<dbReference type="Pfam" id="PF00672">
    <property type="entry name" value="HAMP"/>
    <property type="match status" value="1"/>
</dbReference>
<dbReference type="SUPFAM" id="SSF55785">
    <property type="entry name" value="PYP-like sensor domain (PAS domain)"/>
    <property type="match status" value="1"/>
</dbReference>
<dbReference type="SUPFAM" id="SSF158472">
    <property type="entry name" value="HAMP domain-like"/>
    <property type="match status" value="1"/>
</dbReference>
<keyword evidence="2" id="KW-1185">Reference proteome</keyword>
<dbReference type="InterPro" id="IPR035919">
    <property type="entry name" value="EAL_sf"/>
</dbReference>
<dbReference type="Gene3D" id="6.10.340.10">
    <property type="match status" value="1"/>
</dbReference>
<dbReference type="PANTHER" id="PTHR44757:SF2">
    <property type="entry name" value="BIOFILM ARCHITECTURE MAINTENANCE PROTEIN MBAA"/>
    <property type="match status" value="1"/>
</dbReference>
<gene>
    <name evidence="1" type="ORF">IMCC3088_711</name>
</gene>
<dbReference type="PROSITE" id="PS50887">
    <property type="entry name" value="GGDEF"/>
    <property type="match status" value="1"/>
</dbReference>
<dbReference type="PANTHER" id="PTHR44757">
    <property type="entry name" value="DIGUANYLATE CYCLASE DGCP"/>
    <property type="match status" value="1"/>
</dbReference>
<protein>
    <submittedName>
        <fullName evidence="1">Uncharacterized protein</fullName>
    </submittedName>
</protein>
<dbReference type="InterPro" id="IPR043128">
    <property type="entry name" value="Rev_trsase/Diguanyl_cyclase"/>
</dbReference>
<dbReference type="InterPro" id="IPR029787">
    <property type="entry name" value="Nucleotide_cyclase"/>
</dbReference>
<dbReference type="InterPro" id="IPR052155">
    <property type="entry name" value="Biofilm_reg_signaling"/>
</dbReference>
<dbReference type="SMART" id="SM00052">
    <property type="entry name" value="EAL"/>
    <property type="match status" value="1"/>
</dbReference>
<proteinExistence type="predicted"/>
<dbReference type="AlphaFoldDB" id="F3L646"/>
<reference evidence="1 2" key="1">
    <citation type="journal article" date="2011" name="J. Bacteriol.">
        <title>Genome sequence of strain IMCC3088, a proteorhodopsin-containing marine bacterium belonging to the OM60/NOR5 clade.</title>
        <authorList>
            <person name="Jang Y."/>
            <person name="Oh H.M."/>
            <person name="Kang I."/>
            <person name="Lee K."/>
            <person name="Yang S.J."/>
            <person name="Cho J.C."/>
        </authorList>
    </citation>
    <scope>NUCLEOTIDE SEQUENCE [LARGE SCALE GENOMIC DNA]</scope>
    <source>
        <strain evidence="1 2">IMCC3088</strain>
    </source>
</reference>
<dbReference type="Pfam" id="PF00990">
    <property type="entry name" value="GGDEF"/>
    <property type="match status" value="1"/>
</dbReference>
<dbReference type="PROSITE" id="PS50883">
    <property type="entry name" value="EAL"/>
    <property type="match status" value="1"/>
</dbReference>
<dbReference type="InterPro" id="IPR003660">
    <property type="entry name" value="HAMP_dom"/>
</dbReference>
<dbReference type="Gene3D" id="3.20.20.450">
    <property type="entry name" value="EAL domain"/>
    <property type="match status" value="1"/>
</dbReference>
<dbReference type="Pfam" id="PF00563">
    <property type="entry name" value="EAL"/>
    <property type="match status" value="1"/>
</dbReference>
<dbReference type="CDD" id="cd06225">
    <property type="entry name" value="HAMP"/>
    <property type="match status" value="1"/>
</dbReference>
<dbReference type="eggNOG" id="COG5001">
    <property type="taxonomic scope" value="Bacteria"/>
</dbReference>
<dbReference type="NCBIfam" id="TIGR00254">
    <property type="entry name" value="GGDEF"/>
    <property type="match status" value="1"/>
</dbReference>
<organism evidence="1 2">
    <name type="scientific">Aequoribacter fuscus</name>
    <dbReference type="NCBI Taxonomy" id="2518989"/>
    <lineage>
        <taxon>Bacteria</taxon>
        <taxon>Pseudomonadati</taxon>
        <taxon>Pseudomonadota</taxon>
        <taxon>Gammaproteobacteria</taxon>
        <taxon>Cellvibrionales</taxon>
        <taxon>Halieaceae</taxon>
        <taxon>Aequoribacter</taxon>
    </lineage>
</organism>
<dbReference type="GO" id="GO:0007165">
    <property type="term" value="P:signal transduction"/>
    <property type="evidence" value="ECO:0007669"/>
    <property type="project" value="InterPro"/>
</dbReference>
<dbReference type="EMBL" id="AEIG01000160">
    <property type="protein sequence ID" value="EGG28183.1"/>
    <property type="molecule type" value="Genomic_DNA"/>
</dbReference>
<dbReference type="InterPro" id="IPR000160">
    <property type="entry name" value="GGDEF_dom"/>
</dbReference>
<dbReference type="SUPFAM" id="SSF141868">
    <property type="entry name" value="EAL domain-like"/>
    <property type="match status" value="1"/>
</dbReference>
<dbReference type="InterPro" id="IPR035965">
    <property type="entry name" value="PAS-like_dom_sf"/>
</dbReference>
<comment type="caution">
    <text evidence="1">The sequence shown here is derived from an EMBL/GenBank/DDBJ whole genome shotgun (WGS) entry which is preliminary data.</text>
</comment>